<comment type="caution">
    <text evidence="2">The sequence shown here is derived from an EMBL/GenBank/DDBJ whole genome shotgun (WGS) entry which is preliminary data.</text>
</comment>
<evidence type="ECO:0000313" key="2">
    <source>
        <dbReference type="EMBL" id="KAF7186735.1"/>
    </source>
</evidence>
<evidence type="ECO:0000256" key="1">
    <source>
        <dbReference type="SAM" id="MobiDB-lite"/>
    </source>
</evidence>
<dbReference type="Proteomes" id="UP000660729">
    <property type="component" value="Unassembled WGS sequence"/>
</dbReference>
<dbReference type="OrthoDB" id="4502478at2759"/>
<organism evidence="2 3">
    <name type="scientific">Pseudocercospora fuligena</name>
    <dbReference type="NCBI Taxonomy" id="685502"/>
    <lineage>
        <taxon>Eukaryota</taxon>
        <taxon>Fungi</taxon>
        <taxon>Dikarya</taxon>
        <taxon>Ascomycota</taxon>
        <taxon>Pezizomycotina</taxon>
        <taxon>Dothideomycetes</taxon>
        <taxon>Dothideomycetidae</taxon>
        <taxon>Mycosphaerellales</taxon>
        <taxon>Mycosphaerellaceae</taxon>
        <taxon>Pseudocercospora</taxon>
    </lineage>
</organism>
<proteinExistence type="predicted"/>
<reference evidence="2" key="1">
    <citation type="submission" date="2020-04" db="EMBL/GenBank/DDBJ databases">
        <title>Draft genome resource of the tomato pathogen Pseudocercospora fuligena.</title>
        <authorList>
            <person name="Zaccaron A."/>
        </authorList>
    </citation>
    <scope>NUCLEOTIDE SEQUENCE</scope>
    <source>
        <strain evidence="2">PF001</strain>
    </source>
</reference>
<sequence length="237" mass="26977">MASCLHSIKQHHHSAWMHLDTRRSETSRNRLVGHYDAAPMAPIVEPIARSDTKVRFMTCLGLDISKRLHREVYNAMKLEANEGRKRIIAELDEQARRNDQLAARRTYSTSQIDESIMNSEAAWIYEHAQPVTKPLYHLGHDLEHPSKPNWVIRWMLWHVFRYKDGRQKVSSTHARATASPSNASSDVVSRTSTASDSPNETDSMAGQTPPMFQADEIQATISHRRNCASTTILYGKC</sequence>
<dbReference type="EMBL" id="JABCIY010000248">
    <property type="protein sequence ID" value="KAF7186735.1"/>
    <property type="molecule type" value="Genomic_DNA"/>
</dbReference>
<feature type="region of interest" description="Disordered" evidence="1">
    <location>
        <begin position="171"/>
        <end position="209"/>
    </location>
</feature>
<feature type="compositionally biased region" description="Polar residues" evidence="1">
    <location>
        <begin position="171"/>
        <end position="206"/>
    </location>
</feature>
<keyword evidence="3" id="KW-1185">Reference proteome</keyword>
<dbReference type="AlphaFoldDB" id="A0A8H6R7H3"/>
<accession>A0A8H6R7H3</accession>
<name>A0A8H6R7H3_9PEZI</name>
<protein>
    <submittedName>
        <fullName evidence="2">Uncharacterized protein</fullName>
    </submittedName>
</protein>
<evidence type="ECO:0000313" key="3">
    <source>
        <dbReference type="Proteomes" id="UP000660729"/>
    </source>
</evidence>
<gene>
    <name evidence="2" type="ORF">HII31_11967</name>
</gene>